<name>A0A0F7FFU2_9CREN</name>
<feature type="transmembrane region" description="Helical" evidence="1">
    <location>
        <begin position="94"/>
        <end position="116"/>
    </location>
</feature>
<dbReference type="AlphaFoldDB" id="A0A0F7FFU2"/>
<dbReference type="KEGG" id="thf:MA03_00275"/>
<evidence type="ECO:0000256" key="1">
    <source>
        <dbReference type="SAM" id="Phobius"/>
    </source>
</evidence>
<evidence type="ECO:0000313" key="2">
    <source>
        <dbReference type="EMBL" id="AKG38037.1"/>
    </source>
</evidence>
<accession>A0A0F7FFU2</accession>
<reference evidence="2 3" key="1">
    <citation type="journal article" date="2015" name="Stand. Genomic Sci.">
        <title>Complete genome sequence of and proposal of Thermofilum uzonense sp. nov. a novel hyperthermophilic crenarchaeon and emended description of the genus Thermofilum.</title>
        <authorList>
            <person name="Toshchakov S.V."/>
            <person name="Korzhenkov A.A."/>
            <person name="Samarov N.I."/>
            <person name="Mazunin I.O."/>
            <person name="Mozhey O.I."/>
            <person name="Shmyr I.S."/>
            <person name="Derbikova K.S."/>
            <person name="Taranov E.A."/>
            <person name="Dominova I.N."/>
            <person name="Bonch-Osmolovskaya E.A."/>
            <person name="Patrushev M.V."/>
            <person name="Podosokorskaya O.A."/>
            <person name="Kublanov I.V."/>
        </authorList>
    </citation>
    <scope>NUCLEOTIDE SEQUENCE [LARGE SCALE GENOMIC DNA]</scope>
    <source>
        <strain evidence="2 3">1807-2</strain>
    </source>
</reference>
<organism evidence="2 3">
    <name type="scientific">Infirmifilum uzonense</name>
    <dbReference type="NCBI Taxonomy" id="1550241"/>
    <lineage>
        <taxon>Archaea</taxon>
        <taxon>Thermoproteota</taxon>
        <taxon>Thermoprotei</taxon>
        <taxon>Thermofilales</taxon>
        <taxon>Thermofilaceae</taxon>
        <taxon>Infirmifilum</taxon>
    </lineage>
</organism>
<gene>
    <name evidence="2" type="ORF">MA03_00275</name>
</gene>
<feature type="transmembrane region" description="Helical" evidence="1">
    <location>
        <begin position="128"/>
        <end position="146"/>
    </location>
</feature>
<dbReference type="STRING" id="1550241.MA03_00275"/>
<feature type="transmembrane region" description="Helical" evidence="1">
    <location>
        <begin position="184"/>
        <end position="203"/>
    </location>
</feature>
<keyword evidence="1" id="KW-0812">Transmembrane</keyword>
<feature type="transmembrane region" description="Helical" evidence="1">
    <location>
        <begin position="215"/>
        <end position="232"/>
    </location>
</feature>
<dbReference type="HOGENOM" id="CLU_595320_0_0_2"/>
<keyword evidence="1" id="KW-1133">Transmembrane helix</keyword>
<evidence type="ECO:0000313" key="3">
    <source>
        <dbReference type="Proteomes" id="UP000067434"/>
    </source>
</evidence>
<dbReference type="RefSeq" id="WP_052883357.1">
    <property type="nucleotide sequence ID" value="NZ_CP009961.1"/>
</dbReference>
<dbReference type="PATRIC" id="fig|1550241.5.peg.54"/>
<protein>
    <submittedName>
        <fullName evidence="2">Uncharacterized protein</fullName>
    </submittedName>
</protein>
<feature type="transmembrane region" description="Helical" evidence="1">
    <location>
        <begin position="34"/>
        <end position="59"/>
    </location>
</feature>
<dbReference type="EMBL" id="CP009961">
    <property type="protein sequence ID" value="AKG38037.1"/>
    <property type="molecule type" value="Genomic_DNA"/>
</dbReference>
<sequence length="459" mass="52278">MAAIKQRLLALSSVAVTIFAYANLFPSIMGESYLWIIPLLASVVNPASALPAFLLVFFLELYRSSKLFLLLAVLPFMLLYLVKNVHDWRSALALLMFPPIVILFPWSMGVVLGLLYYLSSKEKVHESFFSAAIFLINLTVMSLLFVRSSIFWSPPLVFPGGFPRSSRGEIVDAVSFYSSLVNLFWSNIVFLVEFFVFVLSMIVSSLSEEPRLIKIVMPQLLLILIPILANVSITQRDLLAILASLSTTTSAYYLDRISFKIPSLFFKLKRGFLRENRSRRELDDLQIIFSDLNEIISQIILLCNESNPNKKIVILGLTYDEEESFLRYLMLGRKCKAKILLYHRLGLDGLRSLNPSDTLIVYIRVIDIASALAILSKITGFDIETLEKLSLPYRKILTRLSRTTLLRLGRTIDEKIRQGASARKAFDSTFRRAVPELNEDHIKTLEQVFMDFEVIGFTR</sequence>
<feature type="transmembrane region" description="Helical" evidence="1">
    <location>
        <begin position="66"/>
        <end position="82"/>
    </location>
</feature>
<dbReference type="GeneID" id="25400620"/>
<proteinExistence type="predicted"/>
<keyword evidence="1" id="KW-0472">Membrane</keyword>
<keyword evidence="3" id="KW-1185">Reference proteome</keyword>
<dbReference type="Proteomes" id="UP000067434">
    <property type="component" value="Chromosome"/>
</dbReference>